<evidence type="ECO:0000256" key="7">
    <source>
        <dbReference type="ARBA" id="ARBA00023015"/>
    </source>
</evidence>
<keyword evidence="8" id="KW-0238">DNA-binding</keyword>
<dbReference type="Pfam" id="PF03980">
    <property type="entry name" value="Nnf1"/>
    <property type="match status" value="1"/>
</dbReference>
<dbReference type="PANTHER" id="PTHR15459">
    <property type="entry name" value="POLYAMINE-MODULATED FACTOR 1"/>
    <property type="match status" value="1"/>
</dbReference>
<feature type="region of interest" description="Disordered" evidence="14">
    <location>
        <begin position="441"/>
        <end position="462"/>
    </location>
</feature>
<evidence type="ECO:0000256" key="9">
    <source>
        <dbReference type="ARBA" id="ARBA00023163"/>
    </source>
</evidence>
<dbReference type="GO" id="GO:0007059">
    <property type="term" value="P:chromosome segregation"/>
    <property type="evidence" value="ECO:0007669"/>
    <property type="project" value="TreeGrafter"/>
</dbReference>
<accession>A0A498KB80</accession>
<evidence type="ECO:0000256" key="8">
    <source>
        <dbReference type="ARBA" id="ARBA00023125"/>
    </source>
</evidence>
<dbReference type="SUPFAM" id="SSF101941">
    <property type="entry name" value="NAC domain"/>
    <property type="match status" value="1"/>
</dbReference>
<evidence type="ECO:0000256" key="6">
    <source>
        <dbReference type="ARBA" id="ARBA00022838"/>
    </source>
</evidence>
<evidence type="ECO:0000313" key="17">
    <source>
        <dbReference type="Proteomes" id="UP000290289"/>
    </source>
</evidence>
<protein>
    <recommendedName>
        <fullName evidence="15">NAC domain-containing protein</fullName>
    </recommendedName>
</protein>
<keyword evidence="13" id="KW-0175">Coiled coil</keyword>
<dbReference type="GO" id="GO:0003677">
    <property type="term" value="F:DNA binding"/>
    <property type="evidence" value="ECO:0007669"/>
    <property type="project" value="UniProtKB-KW"/>
</dbReference>
<keyword evidence="7" id="KW-0805">Transcription regulation</keyword>
<sequence length="694" mass="79367">MNGPHRSKDPRFLPCNLLCARAMGTKELDMKKAFKLAIRSLLTPCSKQVIASLHGNLEDEFQSACLETQVGTVLDTVEQLVEEQAMDPLSSDKTNLMDVARDLSTIKKDEIQNLTQRLGMAKEQNHHLRDRIQLLKKEGVDLSGLENAVEKVHFYLFIFSFFWQPHPQGSCSFNVINPFAAEKWEFNVRKCRIVAAIPVGDDPRHPVGRLMCFWLVLFKLQSWRFSSLRKDVDHRVNSDSYSWTHVLEQTPDNYFAALHLIHHITYQTSAMPKFRPPPGFRFDPTDREIVVLLSKIVVEKDPLMAGYDSHIHKCSLFGHNSEPSEIWERYGGDQIHGQQLFFFSELKRSRKNISRKMGHAGTWSESGSKDIEGHRNPNPIGRKRKFRFENKWKSEDHGWWLLEEFSLYDAAAAHDCSDTKASKNRYDFDFVICKMRRKCGENKRKRSDDPNTNNVEEPQESCSTLITNTDHLVLPLPDESNKRKRMTDIAYDDDPALFFNEDLLITSPTDTFSIEELLAPLDSESALASSENLSPDQMAETQEDVPLPTVGYAWPGADDGGPLETYYPIPSHYYPLEDHQPKDQNVNVINNGEESNDILFLDDNMLRSSHIPTFDSEDIFATLDFDHDQKDGNQEQQLPLPTAGSAQLAVEDGGPIEANDQIPSNYFQNLLNQPFEDSTYDYCSDTFINELMGF</sequence>
<evidence type="ECO:0000259" key="15">
    <source>
        <dbReference type="PROSITE" id="PS51005"/>
    </source>
</evidence>
<evidence type="ECO:0000313" key="16">
    <source>
        <dbReference type="EMBL" id="RXI04691.1"/>
    </source>
</evidence>
<evidence type="ECO:0000256" key="14">
    <source>
        <dbReference type="SAM" id="MobiDB-lite"/>
    </source>
</evidence>
<keyword evidence="9" id="KW-0804">Transcription</keyword>
<dbReference type="InterPro" id="IPR036093">
    <property type="entry name" value="NAC_dom_sf"/>
</dbReference>
<dbReference type="PANTHER" id="PTHR15459:SF3">
    <property type="entry name" value="POLYAMINE-MODULATED FACTOR 1"/>
    <property type="match status" value="1"/>
</dbReference>
<dbReference type="PROSITE" id="PS51005">
    <property type="entry name" value="NAC"/>
    <property type="match status" value="1"/>
</dbReference>
<evidence type="ECO:0000256" key="11">
    <source>
        <dbReference type="ARBA" id="ARBA00023306"/>
    </source>
</evidence>
<evidence type="ECO:0000256" key="2">
    <source>
        <dbReference type="ARBA" id="ARBA00004629"/>
    </source>
</evidence>
<dbReference type="GO" id="GO:0051301">
    <property type="term" value="P:cell division"/>
    <property type="evidence" value="ECO:0007669"/>
    <property type="project" value="UniProtKB-KW"/>
</dbReference>
<keyword evidence="3" id="KW-0158">Chromosome</keyword>
<keyword evidence="12" id="KW-0137">Centromere</keyword>
<evidence type="ECO:0000256" key="13">
    <source>
        <dbReference type="SAM" id="Coils"/>
    </source>
</evidence>
<keyword evidence="6" id="KW-0995">Kinetochore</keyword>
<dbReference type="InterPro" id="IPR003441">
    <property type="entry name" value="NAC-dom"/>
</dbReference>
<keyword evidence="11" id="KW-0131">Cell cycle</keyword>
<dbReference type="Gene3D" id="2.170.150.80">
    <property type="entry name" value="NAC domain"/>
    <property type="match status" value="1"/>
</dbReference>
<feature type="compositionally biased region" description="Polar residues" evidence="14">
    <location>
        <begin position="450"/>
        <end position="462"/>
    </location>
</feature>
<evidence type="ECO:0000256" key="10">
    <source>
        <dbReference type="ARBA" id="ARBA00023242"/>
    </source>
</evidence>
<proteinExistence type="predicted"/>
<evidence type="ECO:0000256" key="4">
    <source>
        <dbReference type="ARBA" id="ARBA00022618"/>
    </source>
</evidence>
<dbReference type="GO" id="GO:0005634">
    <property type="term" value="C:nucleus"/>
    <property type="evidence" value="ECO:0007669"/>
    <property type="project" value="UniProtKB-SubCell"/>
</dbReference>
<keyword evidence="10" id="KW-0539">Nucleus</keyword>
<gene>
    <name evidence="16" type="ORF">DVH24_038965</name>
</gene>
<keyword evidence="5" id="KW-0498">Mitosis</keyword>
<organism evidence="16 17">
    <name type="scientific">Malus domestica</name>
    <name type="common">Apple</name>
    <name type="synonym">Pyrus malus</name>
    <dbReference type="NCBI Taxonomy" id="3750"/>
    <lineage>
        <taxon>Eukaryota</taxon>
        <taxon>Viridiplantae</taxon>
        <taxon>Streptophyta</taxon>
        <taxon>Embryophyta</taxon>
        <taxon>Tracheophyta</taxon>
        <taxon>Spermatophyta</taxon>
        <taxon>Magnoliopsida</taxon>
        <taxon>eudicotyledons</taxon>
        <taxon>Gunneridae</taxon>
        <taxon>Pentapetalae</taxon>
        <taxon>rosids</taxon>
        <taxon>fabids</taxon>
        <taxon>Rosales</taxon>
        <taxon>Rosaceae</taxon>
        <taxon>Amygdaloideae</taxon>
        <taxon>Maleae</taxon>
        <taxon>Malus</taxon>
    </lineage>
</organism>
<evidence type="ECO:0000256" key="12">
    <source>
        <dbReference type="ARBA" id="ARBA00023328"/>
    </source>
</evidence>
<feature type="domain" description="NAC" evidence="15">
    <location>
        <begin position="276"/>
        <end position="438"/>
    </location>
</feature>
<dbReference type="Proteomes" id="UP000290289">
    <property type="component" value="Chromosome 3"/>
</dbReference>
<dbReference type="Pfam" id="PF02365">
    <property type="entry name" value="NAM"/>
    <property type="match status" value="1"/>
</dbReference>
<comment type="caution">
    <text evidence="16">The sequence shown here is derived from an EMBL/GenBank/DDBJ whole genome shotgun (WGS) entry which is preliminary data.</text>
</comment>
<dbReference type="InterPro" id="IPR007128">
    <property type="entry name" value="PMF1/Nnf1"/>
</dbReference>
<dbReference type="EMBL" id="RDQH01000329">
    <property type="protein sequence ID" value="RXI04691.1"/>
    <property type="molecule type" value="Genomic_DNA"/>
</dbReference>
<keyword evidence="17" id="KW-1185">Reference proteome</keyword>
<dbReference type="AlphaFoldDB" id="A0A498KB80"/>
<reference evidence="16 17" key="1">
    <citation type="submission" date="2018-10" db="EMBL/GenBank/DDBJ databases">
        <title>A high-quality apple genome assembly.</title>
        <authorList>
            <person name="Hu J."/>
        </authorList>
    </citation>
    <scope>NUCLEOTIDE SEQUENCE [LARGE SCALE GENOMIC DNA]</scope>
    <source>
        <strain evidence="17">cv. HFTH1</strain>
        <tissue evidence="16">Young leaf</tissue>
    </source>
</reference>
<comment type="subcellular location">
    <subcellularLocation>
        <location evidence="2">Chromosome</location>
        <location evidence="2">Centromere</location>
        <location evidence="2">Kinetochore</location>
    </subcellularLocation>
    <subcellularLocation>
        <location evidence="1">Nucleus</location>
    </subcellularLocation>
</comment>
<name>A0A498KB80_MALDO</name>
<evidence type="ECO:0000256" key="3">
    <source>
        <dbReference type="ARBA" id="ARBA00022454"/>
    </source>
</evidence>
<dbReference type="GO" id="GO:0006355">
    <property type="term" value="P:regulation of DNA-templated transcription"/>
    <property type="evidence" value="ECO:0007669"/>
    <property type="project" value="InterPro"/>
</dbReference>
<evidence type="ECO:0000256" key="1">
    <source>
        <dbReference type="ARBA" id="ARBA00004123"/>
    </source>
</evidence>
<dbReference type="GO" id="GO:0000444">
    <property type="term" value="C:MIS12/MIND type complex"/>
    <property type="evidence" value="ECO:0007669"/>
    <property type="project" value="InterPro"/>
</dbReference>
<feature type="coiled-coil region" evidence="13">
    <location>
        <begin position="111"/>
        <end position="138"/>
    </location>
</feature>
<keyword evidence="4" id="KW-0132">Cell division</keyword>
<evidence type="ECO:0000256" key="5">
    <source>
        <dbReference type="ARBA" id="ARBA00022776"/>
    </source>
</evidence>
<feature type="region of interest" description="Disordered" evidence="14">
    <location>
        <begin position="357"/>
        <end position="378"/>
    </location>
</feature>